<accession>A0ABD6D4H7</accession>
<dbReference type="RefSeq" id="WP_256394822.1">
    <property type="nucleotide sequence ID" value="NZ_JANHDJ010000001.1"/>
</dbReference>
<name>A0ABD6D4H7_9EURY</name>
<reference evidence="5 6" key="1">
    <citation type="journal article" date="2019" name="Int. J. Syst. Evol. Microbiol.">
        <title>The Global Catalogue of Microorganisms (GCM) 10K type strain sequencing project: providing services to taxonomists for standard genome sequencing and annotation.</title>
        <authorList>
            <consortium name="The Broad Institute Genomics Platform"/>
            <consortium name="The Broad Institute Genome Sequencing Center for Infectious Disease"/>
            <person name="Wu L."/>
            <person name="Ma J."/>
        </authorList>
    </citation>
    <scope>NUCLEOTIDE SEQUENCE [LARGE SCALE GENOMIC DNA]</scope>
    <source>
        <strain evidence="5 6">CGMCC 1.10593</strain>
    </source>
</reference>
<sequence>MSVVEPTLSETQLAAFREQLADGVIDHDGLAADYDADENAYHIETPDRQTTVSADGLETVPAEQAAYITNWYFYTQQVGTEIKQAFCQWLEQSDERPVPDRYAALESGIEREWGQLEITTTVSTDGTRHYEIRHVDDSDAEASALTAHTDPFDARDIGTLDADDRYRPLRTAPSLKQGWIFPELSANGVYDAVEAFYPATVVNWYREGRGELDIDHWQDEQDRQSGIYNLITVLPDEAVDWAAAACCDDSQCLKRREWELSEDEPLDADGGDGVFPCRGPCSMVVAAGREWAKLEREDSQTYEFELTPTEKEQLEAIIDAVADDELDEIREADIGNGANRYRVRYLREKRFDEDGNLSGTPTHPDAHDEGPGDDDHDEEADQN</sequence>
<feature type="domain" description="DR2241 4Fe-4S iron-sulfur cluster binding" evidence="2">
    <location>
        <begin position="209"/>
        <end position="290"/>
    </location>
</feature>
<organism evidence="5 6">
    <name type="scientific">Halohasta litorea</name>
    <dbReference type="NCBI Taxonomy" id="869891"/>
    <lineage>
        <taxon>Archaea</taxon>
        <taxon>Methanobacteriati</taxon>
        <taxon>Methanobacteriota</taxon>
        <taxon>Stenosarchaea group</taxon>
        <taxon>Halobacteria</taxon>
        <taxon>Halobacteriales</taxon>
        <taxon>Haloferacaceae</taxon>
        <taxon>Halohasta</taxon>
    </lineage>
</organism>
<dbReference type="Pfam" id="PF18069">
    <property type="entry name" value="DR2241"/>
    <property type="match status" value="1"/>
</dbReference>
<protein>
    <submittedName>
        <fullName evidence="5">DR2241 family protein</fullName>
    </submittedName>
</protein>
<proteinExistence type="predicted"/>
<feature type="domain" description="DUF7348" evidence="4">
    <location>
        <begin position="10"/>
        <end position="79"/>
    </location>
</feature>
<feature type="domain" description="DR2241 stabilising" evidence="3">
    <location>
        <begin position="98"/>
        <end position="207"/>
    </location>
</feature>
<dbReference type="Gene3D" id="3.30.1360.190">
    <property type="match status" value="1"/>
</dbReference>
<dbReference type="Gene3D" id="3.30.70.2320">
    <property type="match status" value="1"/>
</dbReference>
<dbReference type="InterPro" id="IPR055772">
    <property type="entry name" value="DUF7348"/>
</dbReference>
<dbReference type="Pfam" id="PF24039">
    <property type="entry name" value="DUF7348"/>
    <property type="match status" value="1"/>
</dbReference>
<feature type="compositionally biased region" description="Acidic residues" evidence="1">
    <location>
        <begin position="371"/>
        <end position="383"/>
    </location>
</feature>
<dbReference type="Pfam" id="PF18009">
    <property type="entry name" value="Fer4_23"/>
    <property type="match status" value="1"/>
</dbReference>
<dbReference type="EMBL" id="JBHUDM010000001">
    <property type="protein sequence ID" value="MFD1641136.1"/>
    <property type="molecule type" value="Genomic_DNA"/>
</dbReference>
<evidence type="ECO:0000313" key="5">
    <source>
        <dbReference type="EMBL" id="MFD1641136.1"/>
    </source>
</evidence>
<dbReference type="AlphaFoldDB" id="A0ABD6D4H7"/>
<evidence type="ECO:0000256" key="1">
    <source>
        <dbReference type="SAM" id="MobiDB-lite"/>
    </source>
</evidence>
<comment type="caution">
    <text evidence="5">The sequence shown here is derived from an EMBL/GenBank/DDBJ whole genome shotgun (WGS) entry which is preliminary data.</text>
</comment>
<evidence type="ECO:0000259" key="3">
    <source>
        <dbReference type="Pfam" id="PF18069"/>
    </source>
</evidence>
<evidence type="ECO:0000259" key="2">
    <source>
        <dbReference type="Pfam" id="PF18009"/>
    </source>
</evidence>
<feature type="region of interest" description="Disordered" evidence="1">
    <location>
        <begin position="352"/>
        <end position="383"/>
    </location>
</feature>
<gene>
    <name evidence="5" type="ORF">ACFSBW_04500</name>
</gene>
<evidence type="ECO:0000259" key="4">
    <source>
        <dbReference type="Pfam" id="PF24039"/>
    </source>
</evidence>
<keyword evidence="6" id="KW-1185">Reference proteome</keyword>
<evidence type="ECO:0000313" key="6">
    <source>
        <dbReference type="Proteomes" id="UP001597052"/>
    </source>
</evidence>
<dbReference type="Proteomes" id="UP001597052">
    <property type="component" value="Unassembled WGS sequence"/>
</dbReference>
<dbReference type="InterPro" id="IPR041346">
    <property type="entry name" value="DR2241_Fer4"/>
</dbReference>
<dbReference type="InterPro" id="IPR041181">
    <property type="entry name" value="DR2241_middle"/>
</dbReference>